<evidence type="ECO:0008006" key="3">
    <source>
        <dbReference type="Google" id="ProtNLM"/>
    </source>
</evidence>
<accession>A0A369CGU2</accession>
<sequence>MMELSPEDNLRLNVLLAQQLQAVRIDESSMTLYGLAETGEAKVKLNPNCRDELYVRRVRELLSGQVLGSPEGYPVFLRRWTRMGQISGVRLEDMLKLGEPEAVVAVACSPNLSDELARRVWWAYPDAEVARRMLACPAVAAGSMGPELAGYLVEFLPFEEDPALVMESVRLVLQPGLINDAQVELLWSRGKRKNAYLVGFLATTPDNLPEAAAPREPGEAGAALESLAEAGNPYAAALQRVFSGPGQAFLDTAETVIRKPPNQEVVLGLFEAIAGYFESIAPARPVGGDMDALAQTAAALAGGRADPGQEGWPEGLAAFRAALPGLEAELEALLVLARLGEPVLRSIFAGTDAIGSLMRRKLEPVTGPVLEHLRVLRGRAQAPVGLERS</sequence>
<organism evidence="1 2">
    <name type="scientific">Thioalbus denitrificans</name>
    <dbReference type="NCBI Taxonomy" id="547122"/>
    <lineage>
        <taxon>Bacteria</taxon>
        <taxon>Pseudomonadati</taxon>
        <taxon>Pseudomonadota</taxon>
        <taxon>Gammaproteobacteria</taxon>
        <taxon>Chromatiales</taxon>
        <taxon>Ectothiorhodospiraceae</taxon>
        <taxon>Thioalbus</taxon>
    </lineage>
</organism>
<keyword evidence="2" id="KW-1185">Reference proteome</keyword>
<protein>
    <recommendedName>
        <fullName evidence="3">Sulfur reduction protein DsrS</fullName>
    </recommendedName>
</protein>
<dbReference type="AlphaFoldDB" id="A0A369CGU2"/>
<dbReference type="Proteomes" id="UP000252707">
    <property type="component" value="Unassembled WGS sequence"/>
</dbReference>
<evidence type="ECO:0000313" key="2">
    <source>
        <dbReference type="Proteomes" id="UP000252707"/>
    </source>
</evidence>
<comment type="caution">
    <text evidence="1">The sequence shown here is derived from an EMBL/GenBank/DDBJ whole genome shotgun (WGS) entry which is preliminary data.</text>
</comment>
<proteinExistence type="predicted"/>
<name>A0A369CGU2_9GAMM</name>
<dbReference type="EMBL" id="QPJY01000002">
    <property type="protein sequence ID" value="RCX32295.1"/>
    <property type="molecule type" value="Genomic_DNA"/>
</dbReference>
<reference evidence="1 2" key="1">
    <citation type="submission" date="2018-07" db="EMBL/GenBank/DDBJ databases">
        <title>Genomic Encyclopedia of Type Strains, Phase IV (KMG-IV): sequencing the most valuable type-strain genomes for metagenomic binning, comparative biology and taxonomic classification.</title>
        <authorList>
            <person name="Goeker M."/>
        </authorList>
    </citation>
    <scope>NUCLEOTIDE SEQUENCE [LARGE SCALE GENOMIC DNA]</scope>
    <source>
        <strain evidence="1 2">DSM 26407</strain>
    </source>
</reference>
<gene>
    <name evidence="1" type="ORF">DFQ59_102657</name>
</gene>
<dbReference type="RefSeq" id="WP_342768432.1">
    <property type="nucleotide sequence ID" value="NZ_QPJY01000002.1"/>
</dbReference>
<evidence type="ECO:0000313" key="1">
    <source>
        <dbReference type="EMBL" id="RCX32295.1"/>
    </source>
</evidence>